<feature type="transmembrane region" description="Helical" evidence="5">
    <location>
        <begin position="31"/>
        <end position="59"/>
    </location>
</feature>
<reference evidence="7 8" key="1">
    <citation type="submission" date="2014-07" db="EMBL/GenBank/DDBJ databases">
        <title>Methanogenic archaea and the global carbon cycle.</title>
        <authorList>
            <person name="Henriksen J.R."/>
            <person name="Luke J."/>
            <person name="Reinhart S."/>
            <person name="Benedict M.N."/>
            <person name="Youngblut N.D."/>
            <person name="Metcalf M.E."/>
            <person name="Whitaker R.J."/>
            <person name="Metcalf W.W."/>
        </authorList>
    </citation>
    <scope>NUCLEOTIDE SEQUENCE [LARGE SCALE GENOMIC DNA]</scope>
    <source>
        <strain evidence="7 8">Z-761</strain>
    </source>
</reference>
<dbReference type="KEGG" id="mvc:MSVAZ_0072"/>
<organism evidence="7 8">
    <name type="scientific">Methanosarcina vacuolata Z-761</name>
    <dbReference type="NCBI Taxonomy" id="1434123"/>
    <lineage>
        <taxon>Archaea</taxon>
        <taxon>Methanobacteriati</taxon>
        <taxon>Methanobacteriota</taxon>
        <taxon>Stenosarchaea group</taxon>
        <taxon>Methanomicrobia</taxon>
        <taxon>Methanosarcinales</taxon>
        <taxon>Methanosarcinaceae</taxon>
        <taxon>Methanosarcina</taxon>
    </lineage>
</organism>
<keyword evidence="8" id="KW-1185">Reference proteome</keyword>
<dbReference type="RefSeq" id="WP_048116649.1">
    <property type="nucleotide sequence ID" value="NZ_CP009520.1"/>
</dbReference>
<dbReference type="Pfam" id="PF04893">
    <property type="entry name" value="Yip1"/>
    <property type="match status" value="1"/>
</dbReference>
<feature type="transmembrane region" description="Helical" evidence="5">
    <location>
        <begin position="173"/>
        <end position="203"/>
    </location>
</feature>
<dbReference type="EMBL" id="CP009520">
    <property type="protein sequence ID" value="AKB42341.1"/>
    <property type="molecule type" value="Genomic_DNA"/>
</dbReference>
<comment type="subcellular location">
    <subcellularLocation>
        <location evidence="1">Membrane</location>
        <topology evidence="1">Multi-pass membrane protein</topology>
    </subcellularLocation>
</comment>
<gene>
    <name evidence="7" type="ORF">MSVAZ_0072</name>
</gene>
<keyword evidence="4 5" id="KW-0472">Membrane</keyword>
<feature type="transmembrane region" description="Helical" evidence="5">
    <location>
        <begin position="131"/>
        <end position="161"/>
    </location>
</feature>
<evidence type="ECO:0000256" key="2">
    <source>
        <dbReference type="ARBA" id="ARBA00022692"/>
    </source>
</evidence>
<dbReference type="GeneID" id="24808421"/>
<feature type="transmembrane region" description="Helical" evidence="5">
    <location>
        <begin position="80"/>
        <end position="111"/>
    </location>
</feature>
<evidence type="ECO:0000313" key="8">
    <source>
        <dbReference type="Proteomes" id="UP000033096"/>
    </source>
</evidence>
<protein>
    <recommendedName>
        <fullName evidence="6">Yip1 domain-containing protein</fullName>
    </recommendedName>
</protein>
<feature type="domain" description="Yip1" evidence="6">
    <location>
        <begin position="8"/>
        <end position="186"/>
    </location>
</feature>
<evidence type="ECO:0000256" key="4">
    <source>
        <dbReference type="ARBA" id="ARBA00023136"/>
    </source>
</evidence>
<dbReference type="AlphaFoldDB" id="A0A0E3LGD7"/>
<dbReference type="HOGENOM" id="CLU_118418_0_0_2"/>
<dbReference type="InterPro" id="IPR006977">
    <property type="entry name" value="Yip1_dom"/>
</dbReference>
<dbReference type="PATRIC" id="fig|1434123.4.peg.44"/>
<evidence type="ECO:0000313" key="7">
    <source>
        <dbReference type="EMBL" id="AKB42341.1"/>
    </source>
</evidence>
<keyword evidence="2 5" id="KW-0812">Transmembrane</keyword>
<evidence type="ECO:0000256" key="5">
    <source>
        <dbReference type="SAM" id="Phobius"/>
    </source>
</evidence>
<dbReference type="STRING" id="1434123.MSVAZ_0072"/>
<dbReference type="GO" id="GO:0016020">
    <property type="term" value="C:membrane"/>
    <property type="evidence" value="ECO:0007669"/>
    <property type="project" value="UniProtKB-SubCell"/>
</dbReference>
<accession>A0A0E3LGD7</accession>
<sequence>MGYIETWKEVMQSPSDFYREMPKTGGYTDPLTFAAISFIIYAFLAALLTVLFGPGMYMGWMHGGTYGGMYEGMFGSSRGLGFFTILMTVIITPITGIISIFIEAAILYVIYKILGGTGSYEGTVRFISYATAVLVLSWIPIIGWIAGIYGIYLYIVGGIYVHDISMARSVIAILLPTLLIILFMAIFMAWIFAFSGLSLLGFFSTGVILL</sequence>
<proteinExistence type="predicted"/>
<evidence type="ECO:0000259" key="6">
    <source>
        <dbReference type="Pfam" id="PF04893"/>
    </source>
</evidence>
<evidence type="ECO:0000256" key="3">
    <source>
        <dbReference type="ARBA" id="ARBA00022989"/>
    </source>
</evidence>
<evidence type="ECO:0000256" key="1">
    <source>
        <dbReference type="ARBA" id="ARBA00004141"/>
    </source>
</evidence>
<keyword evidence="3 5" id="KW-1133">Transmembrane helix</keyword>
<dbReference type="Proteomes" id="UP000033096">
    <property type="component" value="Chromosome"/>
</dbReference>
<name>A0A0E3LGD7_9EURY</name>